<dbReference type="GO" id="GO:0003700">
    <property type="term" value="F:DNA-binding transcription factor activity"/>
    <property type="evidence" value="ECO:0007669"/>
    <property type="project" value="InterPro"/>
</dbReference>
<reference evidence="2" key="1">
    <citation type="submission" date="2018-01" db="EMBL/GenBank/DDBJ databases">
        <authorList>
            <person name="Yu X.-D."/>
        </authorList>
    </citation>
    <scope>NUCLEOTIDE SEQUENCE</scope>
    <source>
        <strain evidence="2">ZX-21</strain>
    </source>
</reference>
<dbReference type="Gene3D" id="1.10.10.10">
    <property type="entry name" value="Winged helix-like DNA-binding domain superfamily/Winged helix DNA-binding domain"/>
    <property type="match status" value="1"/>
</dbReference>
<reference evidence="3 5" key="2">
    <citation type="submission" date="2018-10" db="EMBL/GenBank/DDBJ databases">
        <title>Draft genome sequence of Zhongshania sp. DSW25-10.</title>
        <authorList>
            <person name="Oh J."/>
        </authorList>
    </citation>
    <scope>NUCLEOTIDE SEQUENCE [LARGE SCALE GENOMIC DNA]</scope>
    <source>
        <strain evidence="3 5">DSW25-10</strain>
    </source>
</reference>
<dbReference type="EMBL" id="RHGB01000007">
    <property type="protein sequence ID" value="RNL64695.1"/>
    <property type="molecule type" value="Genomic_DNA"/>
</dbReference>
<gene>
    <name evidence="2" type="ORF">C0068_17955</name>
    <name evidence="3" type="ORF">D0911_07980</name>
</gene>
<evidence type="ECO:0000313" key="2">
    <source>
        <dbReference type="EMBL" id="POP51205.1"/>
    </source>
</evidence>
<evidence type="ECO:0000313" key="5">
    <source>
        <dbReference type="Proteomes" id="UP000274695"/>
    </source>
</evidence>
<dbReference type="InterPro" id="IPR000835">
    <property type="entry name" value="HTH_MarR-typ"/>
</dbReference>
<dbReference type="Proteomes" id="UP000237222">
    <property type="component" value="Unassembled WGS sequence"/>
</dbReference>
<proteinExistence type="predicted"/>
<dbReference type="OrthoDB" id="8446812at2"/>
<evidence type="ECO:0000259" key="1">
    <source>
        <dbReference type="SMART" id="SM00347"/>
    </source>
</evidence>
<dbReference type="Proteomes" id="UP000274695">
    <property type="component" value="Unassembled WGS sequence"/>
</dbReference>
<evidence type="ECO:0000313" key="3">
    <source>
        <dbReference type="EMBL" id="RNL64695.1"/>
    </source>
</evidence>
<name>A0A2S4HB48_9GAMM</name>
<feature type="domain" description="HTH marR-type" evidence="1">
    <location>
        <begin position="42"/>
        <end position="152"/>
    </location>
</feature>
<comment type="caution">
    <text evidence="2">The sequence shown here is derived from an EMBL/GenBank/DDBJ whole genome shotgun (WGS) entry which is preliminary data.</text>
</comment>
<sequence length="171" mass="19706">MSNNWKKHDDVPVNAETAPNMFLDYFYPIHFSIGMKIEAGLMECGRLDRHQTVIMWILRSETQRSGESAISRKDVVRLMTNWYDITSSSVSKALRALAKSPLNYIELEEDPNSGREKLITLTPAGEQHCKEMIASACNVIKRITENFSEDENKMGIYMFMRMDDEFSKIRG</sequence>
<dbReference type="SUPFAM" id="SSF46785">
    <property type="entry name" value="Winged helix' DNA-binding domain"/>
    <property type="match status" value="1"/>
</dbReference>
<dbReference type="AlphaFoldDB" id="A0A2S4HB48"/>
<keyword evidence="5" id="KW-1185">Reference proteome</keyword>
<organism evidence="2 4">
    <name type="scientific">Zhongshania marina</name>
    <dbReference type="NCBI Taxonomy" id="2304603"/>
    <lineage>
        <taxon>Bacteria</taxon>
        <taxon>Pseudomonadati</taxon>
        <taxon>Pseudomonadota</taxon>
        <taxon>Gammaproteobacteria</taxon>
        <taxon>Cellvibrionales</taxon>
        <taxon>Spongiibacteraceae</taxon>
        <taxon>Zhongshania</taxon>
    </lineage>
</organism>
<dbReference type="SMART" id="SM00347">
    <property type="entry name" value="HTH_MARR"/>
    <property type="match status" value="1"/>
</dbReference>
<protein>
    <recommendedName>
        <fullName evidence="1">HTH marR-type domain-containing protein</fullName>
    </recommendedName>
</protein>
<dbReference type="RefSeq" id="WP_103685851.1">
    <property type="nucleotide sequence ID" value="NZ_PQGG01000042.1"/>
</dbReference>
<accession>A0A2S4HB48</accession>
<dbReference type="Pfam" id="PF13463">
    <property type="entry name" value="HTH_27"/>
    <property type="match status" value="1"/>
</dbReference>
<dbReference type="InterPro" id="IPR036388">
    <property type="entry name" value="WH-like_DNA-bd_sf"/>
</dbReference>
<evidence type="ECO:0000313" key="4">
    <source>
        <dbReference type="Proteomes" id="UP000237222"/>
    </source>
</evidence>
<dbReference type="InterPro" id="IPR036390">
    <property type="entry name" value="WH_DNA-bd_sf"/>
</dbReference>
<dbReference type="EMBL" id="PQGG01000042">
    <property type="protein sequence ID" value="POP51205.1"/>
    <property type="molecule type" value="Genomic_DNA"/>
</dbReference>